<evidence type="ECO:0000313" key="2">
    <source>
        <dbReference type="Proteomes" id="UP000824175"/>
    </source>
</evidence>
<dbReference type="GO" id="GO:0006598">
    <property type="term" value="P:polyamine catabolic process"/>
    <property type="evidence" value="ECO:0007669"/>
    <property type="project" value="TreeGrafter"/>
</dbReference>
<gene>
    <name evidence="1" type="ORF">IAD15_01575</name>
</gene>
<dbReference type="CDD" id="cd01745">
    <property type="entry name" value="GATase1_2"/>
    <property type="match status" value="1"/>
</dbReference>
<organism evidence="1 2">
    <name type="scientific">Candidatus Fimiplasma intestinipullorum</name>
    <dbReference type="NCBI Taxonomy" id="2840825"/>
    <lineage>
        <taxon>Bacteria</taxon>
        <taxon>Bacillati</taxon>
        <taxon>Bacillota</taxon>
        <taxon>Clostridia</taxon>
        <taxon>Eubacteriales</taxon>
        <taxon>Candidatus Fimiplasma</taxon>
    </lineage>
</organism>
<dbReference type="InterPro" id="IPR044668">
    <property type="entry name" value="PuuD-like"/>
</dbReference>
<dbReference type="Gene3D" id="3.40.50.880">
    <property type="match status" value="1"/>
</dbReference>
<accession>A0A9D1L0C2</accession>
<dbReference type="InterPro" id="IPR029062">
    <property type="entry name" value="Class_I_gatase-like"/>
</dbReference>
<comment type="caution">
    <text evidence="1">The sequence shown here is derived from an EMBL/GenBank/DDBJ whole genome shotgun (WGS) entry which is preliminary data.</text>
</comment>
<name>A0A9D1L0C2_9FIRM</name>
<dbReference type="Pfam" id="PF07722">
    <property type="entry name" value="Peptidase_C26"/>
    <property type="match status" value="1"/>
</dbReference>
<sequence>MRQRLVIGVTGGSTNVEGFVRGGINELYFKAVEATGNTPIMLPIIQDANSIAQMVSLCDGLILTGGVDIHPRYYGEEILKECGDFDCFRDTFEWHLLEAVKKQNKPILGICRGIQMLNVFFGGTLYQDLGLNPNFLLMHHQKGSRGYGSHWIDIKEGSFLHAIFGSKAFVNSYHHQAIKEVAPHFKVTAQSRDGVIEGIEHMTLPVWGVQFHPEMMFENDEGCRHLFEHFSIKVKEHATCITTSEEQ</sequence>
<protein>
    <submittedName>
        <fullName evidence="1">Gamma-glutamyl-gamma-aminobutyrate hydrolase family protein</fullName>
    </submittedName>
</protein>
<dbReference type="EMBL" id="DVMJ01000009">
    <property type="protein sequence ID" value="HIU12747.1"/>
    <property type="molecule type" value="Genomic_DNA"/>
</dbReference>
<dbReference type="InterPro" id="IPR011697">
    <property type="entry name" value="Peptidase_C26"/>
</dbReference>
<proteinExistence type="predicted"/>
<reference evidence="1" key="2">
    <citation type="journal article" date="2021" name="PeerJ">
        <title>Extensive microbial diversity within the chicken gut microbiome revealed by metagenomics and culture.</title>
        <authorList>
            <person name="Gilroy R."/>
            <person name="Ravi A."/>
            <person name="Getino M."/>
            <person name="Pursley I."/>
            <person name="Horton D.L."/>
            <person name="Alikhan N.F."/>
            <person name="Baker D."/>
            <person name="Gharbi K."/>
            <person name="Hall N."/>
            <person name="Watson M."/>
            <person name="Adriaenssens E.M."/>
            <person name="Foster-Nyarko E."/>
            <person name="Jarju S."/>
            <person name="Secka A."/>
            <person name="Antonio M."/>
            <person name="Oren A."/>
            <person name="Chaudhuri R.R."/>
            <person name="La Ragione R."/>
            <person name="Hildebrand F."/>
            <person name="Pallen M.J."/>
        </authorList>
    </citation>
    <scope>NUCLEOTIDE SEQUENCE</scope>
    <source>
        <strain evidence="1">CHK195-11698</strain>
    </source>
</reference>
<reference evidence="1" key="1">
    <citation type="submission" date="2020-10" db="EMBL/GenBank/DDBJ databases">
        <authorList>
            <person name="Gilroy R."/>
        </authorList>
    </citation>
    <scope>NUCLEOTIDE SEQUENCE</scope>
    <source>
        <strain evidence="1">CHK195-11698</strain>
    </source>
</reference>
<dbReference type="PANTHER" id="PTHR43235">
    <property type="entry name" value="GLUTAMINE AMIDOTRANSFERASE PB2B2.05-RELATED"/>
    <property type="match status" value="1"/>
</dbReference>
<keyword evidence="1" id="KW-0378">Hydrolase</keyword>
<dbReference type="GO" id="GO:0033969">
    <property type="term" value="F:gamma-glutamyl-gamma-aminobutyrate hydrolase activity"/>
    <property type="evidence" value="ECO:0007669"/>
    <property type="project" value="TreeGrafter"/>
</dbReference>
<evidence type="ECO:0000313" key="1">
    <source>
        <dbReference type="EMBL" id="HIU12747.1"/>
    </source>
</evidence>
<dbReference type="PANTHER" id="PTHR43235:SF1">
    <property type="entry name" value="GLUTAMINE AMIDOTRANSFERASE PB2B2.05-RELATED"/>
    <property type="match status" value="1"/>
</dbReference>
<dbReference type="Proteomes" id="UP000824175">
    <property type="component" value="Unassembled WGS sequence"/>
</dbReference>
<dbReference type="PROSITE" id="PS51273">
    <property type="entry name" value="GATASE_TYPE_1"/>
    <property type="match status" value="1"/>
</dbReference>
<dbReference type="SUPFAM" id="SSF52317">
    <property type="entry name" value="Class I glutamine amidotransferase-like"/>
    <property type="match status" value="1"/>
</dbReference>
<dbReference type="AlphaFoldDB" id="A0A9D1L0C2"/>
<dbReference type="GO" id="GO:0005829">
    <property type="term" value="C:cytosol"/>
    <property type="evidence" value="ECO:0007669"/>
    <property type="project" value="TreeGrafter"/>
</dbReference>